<feature type="region of interest" description="Disordered" evidence="2">
    <location>
        <begin position="1"/>
        <end position="21"/>
    </location>
</feature>
<keyword evidence="1" id="KW-0812">Transmembrane</keyword>
<comment type="subcellular location">
    <subcellularLocation>
        <location evidence="1">Cell inner membrane</location>
        <topology evidence="1">Single-pass membrane protein</topology>
    </subcellularLocation>
</comment>
<dbReference type="PANTHER" id="PTHR30518">
    <property type="entry name" value="ENDOLYTIC MUREIN TRANSGLYCOSYLASE"/>
    <property type="match status" value="1"/>
</dbReference>
<keyword evidence="4" id="KW-1185">Reference proteome</keyword>
<comment type="function">
    <text evidence="1">Functions as a peptidoglycan terminase that cleaves nascent peptidoglycan strands endolytically to terminate their elongation.</text>
</comment>
<keyword evidence="1" id="KW-0961">Cell wall biogenesis/degradation</keyword>
<dbReference type="Gene3D" id="3.30.1490.480">
    <property type="entry name" value="Endolytic murein transglycosylase"/>
    <property type="match status" value="1"/>
</dbReference>
<name>A0A0U3NGS2_9BURK</name>
<dbReference type="Gene3D" id="3.30.160.60">
    <property type="entry name" value="Classic Zinc Finger"/>
    <property type="match status" value="1"/>
</dbReference>
<feature type="compositionally biased region" description="Basic residues" evidence="2">
    <location>
        <begin position="1"/>
        <end position="12"/>
    </location>
</feature>
<dbReference type="Proteomes" id="UP000060699">
    <property type="component" value="Chromosome"/>
</dbReference>
<dbReference type="PATRIC" id="fig|76731.3.peg.3233"/>
<dbReference type="AlphaFoldDB" id="A0A0U3NGS2"/>
<dbReference type="GO" id="GO:0009252">
    <property type="term" value="P:peptidoglycan biosynthetic process"/>
    <property type="evidence" value="ECO:0007669"/>
    <property type="project" value="UniProtKB-UniRule"/>
</dbReference>
<gene>
    <name evidence="1" type="primary">mltG</name>
    <name evidence="3" type="ORF">RD2015_3156</name>
</gene>
<protein>
    <recommendedName>
        <fullName evidence="1">Endolytic murein transglycosylase</fullName>
        <ecNumber evidence="1">4.2.2.29</ecNumber>
    </recommendedName>
    <alternativeName>
        <fullName evidence="1">Peptidoglycan lytic transglycosylase</fullName>
    </alternativeName>
    <alternativeName>
        <fullName evidence="1">Peptidoglycan polymerization terminase</fullName>
    </alternativeName>
</protein>
<dbReference type="NCBIfam" id="TIGR00247">
    <property type="entry name" value="endolytic transglycosylase MltG"/>
    <property type="match status" value="1"/>
</dbReference>
<dbReference type="HAMAP" id="MF_02065">
    <property type="entry name" value="MltG"/>
    <property type="match status" value="1"/>
</dbReference>
<keyword evidence="1" id="KW-1003">Cell membrane</keyword>
<dbReference type="PANTHER" id="PTHR30518:SF2">
    <property type="entry name" value="ENDOLYTIC MUREIN TRANSGLYCOSYLASE"/>
    <property type="match status" value="1"/>
</dbReference>
<feature type="transmembrane region" description="Helical" evidence="1">
    <location>
        <begin position="27"/>
        <end position="50"/>
    </location>
</feature>
<dbReference type="Pfam" id="PF02618">
    <property type="entry name" value="YceG"/>
    <property type="match status" value="1"/>
</dbReference>
<accession>A0A0U3NGS2</accession>
<dbReference type="EC" id="4.2.2.29" evidence="1"/>
<proteinExistence type="inferred from homology"/>
<dbReference type="EMBL" id="CP013729">
    <property type="protein sequence ID" value="ALV07616.1"/>
    <property type="molecule type" value="Genomic_DNA"/>
</dbReference>
<keyword evidence="1" id="KW-0472">Membrane</keyword>
<keyword evidence="1" id="KW-1133">Transmembrane helix</keyword>
<dbReference type="GO" id="GO:0071555">
    <property type="term" value="P:cell wall organization"/>
    <property type="evidence" value="ECO:0007669"/>
    <property type="project" value="UniProtKB-KW"/>
</dbReference>
<evidence type="ECO:0000313" key="3">
    <source>
        <dbReference type="EMBL" id="ALV07616.1"/>
    </source>
</evidence>
<sequence>MARAANKSKKRGTRSDPGRGGSRLGTWLGRLVMAAVLLAGGAAGAAFWWLQQPLALARPSVELSIEPGTPPLQVAQAWVGAGVQSDARLLYEWFRWSGQARKIRAGSYEVHEGITPRELLDKMVRGDQTLEQLRIIEGWNLRQLRAALAAAPALKQTTAGLSEAELMAAIGAPGVPAEGRFFPDTYAYSRGVSDITVLKRAYALMSKRLETAWAGRSDGLPLRSPEEALVLASIVEKETGSAADRGLVAAVFINRLKVGMPLQTDPTVIYGLGETFDGNLRKIHLQTDSPYNTYLRGGLPPTPISMPGLASLQATLHPTPSKALYFVARGDGTSQFSDDLAAHNRAVNKYQRGH</sequence>
<comment type="similarity">
    <text evidence="1">Belongs to the transglycosylase MltG family.</text>
</comment>
<feature type="site" description="Important for catalytic activity" evidence="1">
    <location>
        <position position="238"/>
    </location>
</feature>
<dbReference type="GO" id="GO:0008932">
    <property type="term" value="F:lytic endotransglycosylase activity"/>
    <property type="evidence" value="ECO:0007669"/>
    <property type="project" value="UniProtKB-UniRule"/>
</dbReference>
<keyword evidence="1 3" id="KW-0456">Lyase</keyword>
<dbReference type="CDD" id="cd08010">
    <property type="entry name" value="MltG_like"/>
    <property type="match status" value="1"/>
</dbReference>
<reference evidence="3 4" key="1">
    <citation type="submission" date="2015-12" db="EMBL/GenBank/DDBJ databases">
        <title>Complete genome of Roseateles depolymerans KCTC 42856.</title>
        <authorList>
            <person name="Kim K.M."/>
        </authorList>
    </citation>
    <scope>NUCLEOTIDE SEQUENCE [LARGE SCALE GENOMIC DNA]</scope>
    <source>
        <strain evidence="3 4">KCTC 42856</strain>
    </source>
</reference>
<dbReference type="InterPro" id="IPR003770">
    <property type="entry name" value="MLTG-like"/>
</dbReference>
<organism evidence="3 4">
    <name type="scientific">Roseateles depolymerans</name>
    <dbReference type="NCBI Taxonomy" id="76731"/>
    <lineage>
        <taxon>Bacteria</taxon>
        <taxon>Pseudomonadati</taxon>
        <taxon>Pseudomonadota</taxon>
        <taxon>Betaproteobacteria</taxon>
        <taxon>Burkholderiales</taxon>
        <taxon>Sphaerotilaceae</taxon>
        <taxon>Roseateles</taxon>
    </lineage>
</organism>
<evidence type="ECO:0000313" key="4">
    <source>
        <dbReference type="Proteomes" id="UP000060699"/>
    </source>
</evidence>
<evidence type="ECO:0000256" key="1">
    <source>
        <dbReference type="HAMAP-Rule" id="MF_02065"/>
    </source>
</evidence>
<dbReference type="GO" id="GO:0005886">
    <property type="term" value="C:plasma membrane"/>
    <property type="evidence" value="ECO:0007669"/>
    <property type="project" value="UniProtKB-SubCell"/>
</dbReference>
<dbReference type="KEGG" id="rdp:RD2015_3156"/>
<comment type="catalytic activity">
    <reaction evidence="1">
        <text>a peptidoglycan chain = a peptidoglycan chain with N-acetyl-1,6-anhydromuramyl-[peptide] at the reducing end + a peptidoglycan chain with N-acetylglucosamine at the non-reducing end.</text>
        <dbReference type="EC" id="4.2.2.29"/>
    </reaction>
</comment>
<evidence type="ECO:0000256" key="2">
    <source>
        <dbReference type="SAM" id="MobiDB-lite"/>
    </source>
</evidence>
<dbReference type="STRING" id="76731.RD2015_3156"/>
<keyword evidence="1" id="KW-0997">Cell inner membrane</keyword>